<sequence>MGSNSVHLVGTWARWMGTLGIEQKKCERCMNLESIHEMCYKIADNSLREFLLLDPGDDLPLLKDNIEAYSSRKNMAQNETVINRKIWLSLQQTDDYQELARDISDDASNSLQEFVEKVATYCWLMTVATPRMVLRFDVVGKPYADIRDRFVQYATQEEVEDEVQPMGTVKCVAWPSVELETDSTYWKKGEVIVVTKENIVKD</sequence>
<evidence type="ECO:0000313" key="2">
    <source>
        <dbReference type="Proteomes" id="UP001164746"/>
    </source>
</evidence>
<proteinExistence type="predicted"/>
<protein>
    <submittedName>
        <fullName evidence="1">Uncharacterized protein</fullName>
    </submittedName>
</protein>
<name>A0ABY7FWC5_MYAAR</name>
<evidence type="ECO:0000313" key="1">
    <source>
        <dbReference type="EMBL" id="WAR25141.1"/>
    </source>
</evidence>
<dbReference type="Proteomes" id="UP001164746">
    <property type="component" value="Chromosome 14"/>
</dbReference>
<accession>A0ABY7FWC5</accession>
<reference evidence="1" key="1">
    <citation type="submission" date="2022-11" db="EMBL/GenBank/DDBJ databases">
        <title>Centuries of genome instability and evolution in soft-shell clam transmissible cancer (bioRxiv).</title>
        <authorList>
            <person name="Hart S.F.M."/>
            <person name="Yonemitsu M.A."/>
            <person name="Giersch R.M."/>
            <person name="Beal B.F."/>
            <person name="Arriagada G."/>
            <person name="Davis B.W."/>
            <person name="Ostrander E.A."/>
            <person name="Goff S.P."/>
            <person name="Metzger M.J."/>
        </authorList>
    </citation>
    <scope>NUCLEOTIDE SEQUENCE</scope>
    <source>
        <strain evidence="1">MELC-2E11</strain>
        <tissue evidence="1">Siphon/mantle</tissue>
    </source>
</reference>
<gene>
    <name evidence="1" type="ORF">MAR_010845</name>
</gene>
<keyword evidence="2" id="KW-1185">Reference proteome</keyword>
<organism evidence="1 2">
    <name type="scientific">Mya arenaria</name>
    <name type="common">Soft-shell clam</name>
    <dbReference type="NCBI Taxonomy" id="6604"/>
    <lineage>
        <taxon>Eukaryota</taxon>
        <taxon>Metazoa</taxon>
        <taxon>Spiralia</taxon>
        <taxon>Lophotrochozoa</taxon>
        <taxon>Mollusca</taxon>
        <taxon>Bivalvia</taxon>
        <taxon>Autobranchia</taxon>
        <taxon>Heteroconchia</taxon>
        <taxon>Euheterodonta</taxon>
        <taxon>Imparidentia</taxon>
        <taxon>Neoheterodontei</taxon>
        <taxon>Myida</taxon>
        <taxon>Myoidea</taxon>
        <taxon>Myidae</taxon>
        <taxon>Mya</taxon>
    </lineage>
</organism>
<dbReference type="EMBL" id="CP111025">
    <property type="protein sequence ID" value="WAR25141.1"/>
    <property type="molecule type" value="Genomic_DNA"/>
</dbReference>